<proteinExistence type="predicted"/>
<organism evidence="1">
    <name type="scientific">marine metagenome</name>
    <dbReference type="NCBI Taxonomy" id="408172"/>
    <lineage>
        <taxon>unclassified sequences</taxon>
        <taxon>metagenomes</taxon>
        <taxon>ecological metagenomes</taxon>
    </lineage>
</organism>
<sequence length="30" mass="3393">SPFSPRDGECGYIAIEIICFVRCDQNCEVK</sequence>
<dbReference type="EMBL" id="UINC01204012">
    <property type="protein sequence ID" value="SVE24535.1"/>
    <property type="molecule type" value="Genomic_DNA"/>
</dbReference>
<name>A0A383BZ23_9ZZZZ</name>
<gene>
    <name evidence="1" type="ORF">METZ01_LOCUS477389</name>
</gene>
<evidence type="ECO:0000313" key="1">
    <source>
        <dbReference type="EMBL" id="SVE24535.1"/>
    </source>
</evidence>
<accession>A0A383BZ23</accession>
<protein>
    <submittedName>
        <fullName evidence="1">Uncharacterized protein</fullName>
    </submittedName>
</protein>
<reference evidence="1" key="1">
    <citation type="submission" date="2018-05" db="EMBL/GenBank/DDBJ databases">
        <authorList>
            <person name="Lanie J.A."/>
            <person name="Ng W.-L."/>
            <person name="Kazmierczak K.M."/>
            <person name="Andrzejewski T.M."/>
            <person name="Davidsen T.M."/>
            <person name="Wayne K.J."/>
            <person name="Tettelin H."/>
            <person name="Glass J.I."/>
            <person name="Rusch D."/>
            <person name="Podicherti R."/>
            <person name="Tsui H.-C.T."/>
            <person name="Winkler M.E."/>
        </authorList>
    </citation>
    <scope>NUCLEOTIDE SEQUENCE</scope>
</reference>
<dbReference type="AlphaFoldDB" id="A0A383BZ23"/>
<feature type="non-terminal residue" evidence="1">
    <location>
        <position position="1"/>
    </location>
</feature>